<keyword evidence="1" id="KW-0812">Transmembrane</keyword>
<dbReference type="EMBL" id="CP025057">
    <property type="protein sequence ID" value="AUB31672.1"/>
    <property type="molecule type" value="Genomic_DNA"/>
</dbReference>
<feature type="transmembrane region" description="Helical" evidence="1">
    <location>
        <begin position="140"/>
        <end position="163"/>
    </location>
</feature>
<reference evidence="2 3" key="1">
    <citation type="submission" date="2017-12" db="EMBL/GenBank/DDBJ databases">
        <title>Complete genome sequence of Spiroplasma floricola 23-6 (ATCC 29989).</title>
        <authorList>
            <person name="Tsai Y.-M."/>
            <person name="Wu P.-S."/>
            <person name="Lo W.-S."/>
            <person name="Kuo C.-H."/>
        </authorList>
    </citation>
    <scope>NUCLEOTIDE SEQUENCE [LARGE SCALE GENOMIC DNA]</scope>
    <source>
        <strain evidence="2 3">23-6</strain>
    </source>
</reference>
<keyword evidence="1" id="KW-0472">Membrane</keyword>
<dbReference type="RefSeq" id="WP_100916650.1">
    <property type="nucleotide sequence ID" value="NZ_CP025057.1"/>
</dbReference>
<evidence type="ECO:0000256" key="1">
    <source>
        <dbReference type="SAM" id="Phobius"/>
    </source>
</evidence>
<keyword evidence="3" id="KW-1185">Reference proteome</keyword>
<dbReference type="NCBIfam" id="NF038065">
    <property type="entry name" value="Pr6Pr"/>
    <property type="match status" value="1"/>
</dbReference>
<feature type="transmembrane region" description="Helical" evidence="1">
    <location>
        <begin position="13"/>
        <end position="36"/>
    </location>
</feature>
<dbReference type="InterPro" id="IPR049713">
    <property type="entry name" value="Pr6Pr-like"/>
</dbReference>
<organism evidence="2 3">
    <name type="scientific">Spiroplasma floricola 23-6</name>
    <dbReference type="NCBI Taxonomy" id="1336749"/>
    <lineage>
        <taxon>Bacteria</taxon>
        <taxon>Bacillati</taxon>
        <taxon>Mycoplasmatota</taxon>
        <taxon>Mollicutes</taxon>
        <taxon>Entomoplasmatales</taxon>
        <taxon>Spiroplasmataceae</taxon>
        <taxon>Spiroplasma</taxon>
    </lineage>
</organism>
<accession>A0A2K8SE24</accession>
<evidence type="ECO:0000313" key="3">
    <source>
        <dbReference type="Proteomes" id="UP000231823"/>
    </source>
</evidence>
<dbReference type="KEGG" id="sfz:SFLOR_v1c06220"/>
<protein>
    <submittedName>
        <fullName evidence="2">Uncharacterized protein</fullName>
    </submittedName>
</protein>
<proteinExistence type="predicted"/>
<name>A0A2K8SE24_9MOLU</name>
<gene>
    <name evidence="2" type="ORF">SFLOR_v1c06220</name>
</gene>
<keyword evidence="1" id="KW-1133">Transmembrane helix</keyword>
<evidence type="ECO:0000313" key="2">
    <source>
        <dbReference type="EMBL" id="AUB31672.1"/>
    </source>
</evidence>
<feature type="transmembrane region" description="Helical" evidence="1">
    <location>
        <begin position="244"/>
        <end position="268"/>
    </location>
</feature>
<dbReference type="AlphaFoldDB" id="A0A2K8SE24"/>
<feature type="transmembrane region" description="Helical" evidence="1">
    <location>
        <begin position="72"/>
        <end position="94"/>
    </location>
</feature>
<dbReference type="OrthoDB" id="389275at2"/>
<feature type="transmembrane region" description="Helical" evidence="1">
    <location>
        <begin position="106"/>
        <end position="128"/>
    </location>
</feature>
<sequence>MFITKQNLKDWKLWYKLVVALLILTFIVEMLIRGLLNISSQTSKNQPSIWTIWSKDGNVIGYDYFGYVINRFSYFTIQSNILIVVWLLVGFFNHNKEGQIKILQKTFSLSVITYITVTAMIFNFMLLPKVLASSNNNFKAILWVEQIIVHTLGPIAAIIYFLFFMKQDIEFNFKKFIKKDFWRIAIYPFAYLVYILIRGELIYRSYGSNAALAGKHKAYPYFFLEIHNKNVLGLRNESFINNGLAWFFIAIITIIGIIIGLGSLYLFIGQKTNNMRNKGERKNEEKKSEQTK</sequence>
<dbReference type="Proteomes" id="UP000231823">
    <property type="component" value="Chromosome"/>
</dbReference>
<feature type="transmembrane region" description="Helical" evidence="1">
    <location>
        <begin position="184"/>
        <end position="203"/>
    </location>
</feature>